<keyword evidence="3" id="KW-1185">Reference proteome</keyword>
<dbReference type="Proteomes" id="UP000242561">
    <property type="component" value="Chromosome"/>
</dbReference>
<evidence type="ECO:0000259" key="1">
    <source>
        <dbReference type="PROSITE" id="PS51688"/>
    </source>
</evidence>
<gene>
    <name evidence="2" type="ORF">LPB140_11120</name>
</gene>
<dbReference type="EMBL" id="CP018154">
    <property type="protein sequence ID" value="APG63246.1"/>
    <property type="molecule type" value="Genomic_DNA"/>
</dbReference>
<evidence type="ECO:0000313" key="3">
    <source>
        <dbReference type="Proteomes" id="UP000242561"/>
    </source>
</evidence>
<accession>A0A1L3JDR0</accession>
<evidence type="ECO:0000313" key="2">
    <source>
        <dbReference type="EMBL" id="APG63246.1"/>
    </source>
</evidence>
<protein>
    <recommendedName>
        <fullName evidence="1">Peptidase S74 domain-containing protein</fullName>
    </recommendedName>
</protein>
<dbReference type="KEGG" id="sphl:LPB140_11120"/>
<name>A0A1L3JDR0_9SPHN</name>
<dbReference type="STRING" id="1913578.LPB140_11120"/>
<dbReference type="Gene3D" id="4.10.1090.10">
    <property type="entry name" value="Endosialidase, domain 4"/>
    <property type="match status" value="1"/>
</dbReference>
<dbReference type="Gene3D" id="1.20.5.100">
    <property type="entry name" value="Cytochrome c1, transmembrane anchor, C-terminal"/>
    <property type="match status" value="1"/>
</dbReference>
<dbReference type="Pfam" id="PF13884">
    <property type="entry name" value="Peptidase_S74"/>
    <property type="match status" value="1"/>
</dbReference>
<organism evidence="2 3">
    <name type="scientific">Sphingorhabdus lutea</name>
    <dbReference type="NCBI Taxonomy" id="1913578"/>
    <lineage>
        <taxon>Bacteria</taxon>
        <taxon>Pseudomonadati</taxon>
        <taxon>Pseudomonadota</taxon>
        <taxon>Alphaproteobacteria</taxon>
        <taxon>Sphingomonadales</taxon>
        <taxon>Sphingomonadaceae</taxon>
        <taxon>Sphingorhabdus</taxon>
    </lineage>
</organism>
<dbReference type="CDD" id="cd10144">
    <property type="entry name" value="Peptidase_S74_CIMCD"/>
    <property type="match status" value="1"/>
</dbReference>
<dbReference type="InterPro" id="IPR030392">
    <property type="entry name" value="S74_ICA"/>
</dbReference>
<sequence>MSNLFFADLIGERTNSEGLGEISLDGAIAGHRRFTDNVPAGQKFHYAISGITKVGEWEVGEGQLTQNGALNRVVIFSSSANGAKVDFTAGLKMVVLTPSATWFMQHGHDISSITGLQSALDGKQAAGSYSLSSHIHPISSISGLSAQLANCLTKDANGKYSSGTGFNITSTGKVGIGTDSPAELLEVHGTSPYIVTNSNVLNNRGGMKFKAGGVERGSVDFLALVGELKLTAGYANWGGRINFNTNGMDQMTIDANGGVYAARDNQQNLGHAGARWASIFAGSGAINTSDENAKKHIGKIPDCWIDAWGDVQWQRYRFRGGKRWHAGLIAQRVFDAFAARGLDAFSTGLCCRDEIGDVDKDGETHYRWGLRYDECFAMEAVWQRREFRRLSEKLAAIENRLAKQRLAKQRLPNQKLAKK</sequence>
<dbReference type="AlphaFoldDB" id="A0A1L3JDR0"/>
<feature type="domain" description="Peptidase S74" evidence="1">
    <location>
        <begin position="289"/>
        <end position="401"/>
    </location>
</feature>
<dbReference type="PROSITE" id="PS51688">
    <property type="entry name" value="ICA"/>
    <property type="match status" value="1"/>
</dbReference>
<proteinExistence type="predicted"/>
<reference evidence="2 3" key="1">
    <citation type="submission" date="2016-11" db="EMBL/GenBank/DDBJ databases">
        <title>Sphingorhabdus sp. LPB0140, isolated from marine environment.</title>
        <authorList>
            <person name="Kim E."/>
            <person name="Yi H."/>
        </authorList>
    </citation>
    <scope>NUCLEOTIDE SEQUENCE [LARGE SCALE GENOMIC DNA]</scope>
    <source>
        <strain evidence="2 3">LPB0140</strain>
    </source>
</reference>
<dbReference type="Gene3D" id="1.20.5.1240">
    <property type="entry name" value="Endo-n-acetylneuraminidase"/>
    <property type="match status" value="1"/>
</dbReference>
<dbReference type="InterPro" id="IPR044914">
    <property type="entry name" value="Endosialidase_C_dom_sf"/>
</dbReference>